<accession>A0A0F9KXF8</accession>
<reference evidence="2" key="1">
    <citation type="journal article" date="2015" name="Nature">
        <title>Complex archaea that bridge the gap between prokaryotes and eukaryotes.</title>
        <authorList>
            <person name="Spang A."/>
            <person name="Saw J.H."/>
            <person name="Jorgensen S.L."/>
            <person name="Zaremba-Niedzwiedzka K."/>
            <person name="Martijn J."/>
            <person name="Lind A.E."/>
            <person name="van Eijk R."/>
            <person name="Schleper C."/>
            <person name="Guy L."/>
            <person name="Ettema T.J."/>
        </authorList>
    </citation>
    <scope>NUCLEOTIDE SEQUENCE</scope>
</reference>
<organism evidence="2">
    <name type="scientific">marine sediment metagenome</name>
    <dbReference type="NCBI Taxonomy" id="412755"/>
    <lineage>
        <taxon>unclassified sequences</taxon>
        <taxon>metagenomes</taxon>
        <taxon>ecological metagenomes</taxon>
    </lineage>
</organism>
<gene>
    <name evidence="2" type="ORF">LCGC14_1279590</name>
</gene>
<protein>
    <submittedName>
        <fullName evidence="2">Uncharacterized protein</fullName>
    </submittedName>
</protein>
<evidence type="ECO:0000256" key="1">
    <source>
        <dbReference type="SAM" id="MobiDB-lite"/>
    </source>
</evidence>
<sequence length="290" mass="31220">MPDNDQAQSSSATSETPTSGDQGVATTTTSIDPGYVYSAEDNVAEWKKFKTKEELNTLTDQMYSIMVQGKEVPDATVAPVPPQPGATLAPVPPVNAAIPDADAWLSDPAAASEAHFNARIAGVQKDVLAPQLAGIYQDNAQTARALAVQTNGDAFAKWGPEIDMQMSAIPVERRNFQMYSEAVKLVKGNHATEISREALDRGVAEEIERRLAAGTIRSGDGSTSAEPSQVLDFSSDNLGERWKHLADNTTLEGQVEFLRKQYPDDTLAVAKQKYLKLLKKGDAVQAEANT</sequence>
<proteinExistence type="predicted"/>
<feature type="region of interest" description="Disordered" evidence="1">
    <location>
        <begin position="1"/>
        <end position="34"/>
    </location>
</feature>
<dbReference type="AlphaFoldDB" id="A0A0F9KXF8"/>
<name>A0A0F9KXF8_9ZZZZ</name>
<feature type="compositionally biased region" description="Polar residues" evidence="1">
    <location>
        <begin position="1"/>
        <end position="31"/>
    </location>
</feature>
<comment type="caution">
    <text evidence="2">The sequence shown here is derived from an EMBL/GenBank/DDBJ whole genome shotgun (WGS) entry which is preliminary data.</text>
</comment>
<dbReference type="EMBL" id="LAZR01007267">
    <property type="protein sequence ID" value="KKM86383.1"/>
    <property type="molecule type" value="Genomic_DNA"/>
</dbReference>
<evidence type="ECO:0000313" key="2">
    <source>
        <dbReference type="EMBL" id="KKM86383.1"/>
    </source>
</evidence>